<evidence type="ECO:0000313" key="12">
    <source>
        <dbReference type="Proteomes" id="UP000197032"/>
    </source>
</evidence>
<keyword evidence="12" id="KW-1185">Reference proteome</keyword>
<feature type="domain" description="3-hydroxyacyl-CoA dehydrogenase C-terminal" evidence="9">
    <location>
        <begin position="208"/>
        <end position="307"/>
    </location>
</feature>
<dbReference type="Proteomes" id="UP000197032">
    <property type="component" value="Unassembled WGS sequence"/>
</dbReference>
<dbReference type="SUPFAM" id="SSF51735">
    <property type="entry name" value="NAD(P)-binding Rossmann-fold domains"/>
    <property type="match status" value="1"/>
</dbReference>
<comment type="similarity">
    <text evidence="2">Belongs to the 3-hydroxyacyl-CoA dehydrogenase family.</text>
</comment>
<dbReference type="OrthoDB" id="9815331at2"/>
<evidence type="ECO:0000256" key="2">
    <source>
        <dbReference type="ARBA" id="ARBA00009463"/>
    </source>
</evidence>
<dbReference type="Gene3D" id="3.40.50.720">
    <property type="entry name" value="NAD(P)-binding Rossmann-like Domain"/>
    <property type="match status" value="1"/>
</dbReference>
<dbReference type="Pfam" id="PF00725">
    <property type="entry name" value="3HCDH"/>
    <property type="match status" value="1"/>
</dbReference>
<evidence type="ECO:0000313" key="11">
    <source>
        <dbReference type="EMBL" id="GAW93344.1"/>
    </source>
</evidence>
<comment type="pathway">
    <text evidence="1">Lipid metabolism; fatty acid beta-oxidation.</text>
</comment>
<dbReference type="GO" id="GO:0070403">
    <property type="term" value="F:NAD+ binding"/>
    <property type="evidence" value="ECO:0007669"/>
    <property type="project" value="InterPro"/>
</dbReference>
<organism evidence="11 12">
    <name type="scientific">Calderihabitans maritimus</name>
    <dbReference type="NCBI Taxonomy" id="1246530"/>
    <lineage>
        <taxon>Bacteria</taxon>
        <taxon>Bacillati</taxon>
        <taxon>Bacillota</taxon>
        <taxon>Clostridia</taxon>
        <taxon>Neomoorellales</taxon>
        <taxon>Calderihabitantaceae</taxon>
        <taxon>Calderihabitans</taxon>
    </lineage>
</organism>
<dbReference type="Gene3D" id="3.90.226.10">
    <property type="entry name" value="2-enoyl-CoA Hydratase, Chain A, domain 1"/>
    <property type="match status" value="1"/>
</dbReference>
<dbReference type="Pfam" id="PF00378">
    <property type="entry name" value="ECH_1"/>
    <property type="match status" value="1"/>
</dbReference>
<sequence length="805" mass="90062">MGYAIRKAAVLGAGVMGSTIAAHLANVGIQSYLLDIVPPKLTPEEKEKGLTLESTEVRNRLAREAKERLVKFNPAPLYLPERVQLITPGNLEDNLDWLAEVDWIIEVVVENLAVKRELLQKVAKYRRPGTIVSSNTSGLSINQMVEGMSEEFREHFLGTHFFNPPRYMRLLEIIPGRDTRAEVIEFMLDFGRRVLGKGVVLAKDTPNFIANRIGVFAMAAAVRAMVEDDLSIEEVDALTGPVLGRPKSASFRTLDLVGLDVFMHVAQNIAKSVSDPKEKEMFKLPEFMKTMVDRTWLGAKTGQGFYKKVKTPEKQILVLDYHTMEYRPQSKVKLASLEAAKAVPDLPGRIKTLVFANDRAGQFAWKSVKHVLLYAAEKVREIADDIISVDRAMKWGFNWELGPFELWDALGVAKVVERLEQEGEKVPEVIRQLLDSGKHSFYTVQNGYRYYYDFKTGEYLEEERPVDVIYLPSLKAQNRLVRSNPGASLVDIGDGILCLEFHSRNNAIGADIVEMIRQAVEEVEKNYAGLVIGNHGRNFSVGANLLLLLLEAQDGNWDELELMVREFQQAGMALKYCRKPVVAAPFRMTVGGGCEICLHADRIQAHAETYLGLVEIGVGLLPAGGGTKEMLLRAIENVPYDPKARGPRADLQPMVARAFETIVMAKVSTSAEEAKKLGYLRPADQITLNEDRLIYDAKQTALAMATAGYQPPMPRKFPVLGTDGYAALELMIYTMKEGRFVTEYDAHIARKIAYVISGGDVVPYTMVDEQYILDLEREAFLSLLGEPKTQERIQHMLAKGKPLRN</sequence>
<dbReference type="EMBL" id="BDGJ01000126">
    <property type="protein sequence ID" value="GAW93344.1"/>
    <property type="molecule type" value="Genomic_DNA"/>
</dbReference>
<comment type="caution">
    <text evidence="11">The sequence shown here is derived from an EMBL/GenBank/DDBJ whole genome shotgun (WGS) entry which is preliminary data.</text>
</comment>
<dbReference type="AlphaFoldDB" id="A0A1Z5HV13"/>
<evidence type="ECO:0000259" key="10">
    <source>
        <dbReference type="Pfam" id="PF02737"/>
    </source>
</evidence>
<dbReference type="InterPro" id="IPR006176">
    <property type="entry name" value="3-OHacyl-CoA_DH_NAD-bd"/>
</dbReference>
<dbReference type="InterPro" id="IPR001753">
    <property type="entry name" value="Enoyl-CoA_hydra/iso"/>
</dbReference>
<keyword evidence="3" id="KW-0276">Fatty acid metabolism</keyword>
<keyword evidence="6" id="KW-0520">NAD</keyword>
<dbReference type="RefSeq" id="WP_088554503.1">
    <property type="nucleotide sequence ID" value="NZ_BDGJ01000126.1"/>
</dbReference>
<keyword evidence="5" id="KW-0560">Oxidoreductase</keyword>
<dbReference type="GO" id="GO:0003857">
    <property type="term" value="F:(3S)-3-hydroxyacyl-CoA dehydrogenase (NAD+) activity"/>
    <property type="evidence" value="ECO:0007669"/>
    <property type="project" value="UniProtKB-EC"/>
</dbReference>
<dbReference type="SUPFAM" id="SSF52096">
    <property type="entry name" value="ClpP/crotonase"/>
    <property type="match status" value="1"/>
</dbReference>
<dbReference type="PANTHER" id="PTHR48075:SF7">
    <property type="entry name" value="3-HYDROXYACYL-COA DEHYDROGENASE-RELATED"/>
    <property type="match status" value="1"/>
</dbReference>
<gene>
    <name evidence="11" type="ORF">KKC1_24810</name>
</gene>
<dbReference type="Gene3D" id="1.10.1040.50">
    <property type="match status" value="1"/>
</dbReference>
<evidence type="ECO:0000256" key="1">
    <source>
        <dbReference type="ARBA" id="ARBA00005005"/>
    </source>
</evidence>
<evidence type="ECO:0000256" key="6">
    <source>
        <dbReference type="ARBA" id="ARBA00023027"/>
    </source>
</evidence>
<accession>A0A1Z5HV13</accession>
<dbReference type="InterPro" id="IPR029045">
    <property type="entry name" value="ClpP/crotonase-like_dom_sf"/>
</dbReference>
<evidence type="ECO:0000256" key="4">
    <source>
        <dbReference type="ARBA" id="ARBA00022963"/>
    </source>
</evidence>
<dbReference type="InterPro" id="IPR008927">
    <property type="entry name" value="6-PGluconate_DH-like_C_sf"/>
</dbReference>
<dbReference type="CDD" id="cd06558">
    <property type="entry name" value="crotonase-like"/>
    <property type="match status" value="1"/>
</dbReference>
<evidence type="ECO:0000256" key="3">
    <source>
        <dbReference type="ARBA" id="ARBA00022832"/>
    </source>
</evidence>
<reference evidence="12" key="1">
    <citation type="journal article" date="2017" name="Appl. Environ. Microbiol.">
        <title>Genomic analysis of Calderihabitans maritimus KKC1, a thermophilic hydrogenogenic carboxydotrophic bacterium isolated from marine sediment.</title>
        <authorList>
            <person name="Omae K."/>
            <person name="Yoneda Y."/>
            <person name="Fukuyama Y."/>
            <person name="Yoshida T."/>
            <person name="Sako Y."/>
        </authorList>
    </citation>
    <scope>NUCLEOTIDE SEQUENCE [LARGE SCALE GENOMIC DNA]</scope>
    <source>
        <strain evidence="12">KKC1</strain>
    </source>
</reference>
<dbReference type="GO" id="GO:0006635">
    <property type="term" value="P:fatty acid beta-oxidation"/>
    <property type="evidence" value="ECO:0007669"/>
    <property type="project" value="UniProtKB-UniPathway"/>
</dbReference>
<evidence type="ECO:0000256" key="7">
    <source>
        <dbReference type="ARBA" id="ARBA00023098"/>
    </source>
</evidence>
<dbReference type="InterPro" id="IPR036291">
    <property type="entry name" value="NAD(P)-bd_dom_sf"/>
</dbReference>
<comment type="catalytic activity">
    <reaction evidence="8">
        <text>a (3S)-3-hydroxyacyl-CoA + NAD(+) = a 3-oxoacyl-CoA + NADH + H(+)</text>
        <dbReference type="Rhea" id="RHEA:22432"/>
        <dbReference type="ChEBI" id="CHEBI:15378"/>
        <dbReference type="ChEBI" id="CHEBI:57318"/>
        <dbReference type="ChEBI" id="CHEBI:57540"/>
        <dbReference type="ChEBI" id="CHEBI:57945"/>
        <dbReference type="ChEBI" id="CHEBI:90726"/>
        <dbReference type="EC" id="1.1.1.35"/>
    </reaction>
</comment>
<dbReference type="PANTHER" id="PTHR48075">
    <property type="entry name" value="3-HYDROXYACYL-COA DEHYDROGENASE FAMILY PROTEIN"/>
    <property type="match status" value="1"/>
</dbReference>
<protein>
    <submittedName>
        <fullName evidence="11">3-hydroxyacyl-CoA dehydrogenase</fullName>
    </submittedName>
</protein>
<proteinExistence type="inferred from homology"/>
<dbReference type="UniPathway" id="UPA00659"/>
<keyword evidence="7" id="KW-0443">Lipid metabolism</keyword>
<dbReference type="SUPFAM" id="SSF48179">
    <property type="entry name" value="6-phosphogluconate dehydrogenase C-terminal domain-like"/>
    <property type="match status" value="2"/>
</dbReference>
<evidence type="ECO:0000256" key="8">
    <source>
        <dbReference type="ARBA" id="ARBA00049556"/>
    </source>
</evidence>
<evidence type="ECO:0000256" key="5">
    <source>
        <dbReference type="ARBA" id="ARBA00023002"/>
    </source>
</evidence>
<name>A0A1Z5HV13_9FIRM</name>
<evidence type="ECO:0000259" key="9">
    <source>
        <dbReference type="Pfam" id="PF00725"/>
    </source>
</evidence>
<dbReference type="Pfam" id="PF02737">
    <property type="entry name" value="3HCDH_N"/>
    <property type="match status" value="1"/>
</dbReference>
<keyword evidence="4" id="KW-0442">Lipid degradation</keyword>
<dbReference type="InterPro" id="IPR006108">
    <property type="entry name" value="3HC_DH_C"/>
</dbReference>
<feature type="domain" description="3-hydroxyacyl-CoA dehydrogenase NAD binding" evidence="10">
    <location>
        <begin position="7"/>
        <end position="205"/>
    </location>
</feature>